<keyword evidence="2" id="KW-1185">Reference proteome</keyword>
<evidence type="ECO:0000313" key="1">
    <source>
        <dbReference type="EMBL" id="TDL14096.1"/>
    </source>
</evidence>
<organism evidence="1 2">
    <name type="scientific">Rickenella mellea</name>
    <dbReference type="NCBI Taxonomy" id="50990"/>
    <lineage>
        <taxon>Eukaryota</taxon>
        <taxon>Fungi</taxon>
        <taxon>Dikarya</taxon>
        <taxon>Basidiomycota</taxon>
        <taxon>Agaricomycotina</taxon>
        <taxon>Agaricomycetes</taxon>
        <taxon>Hymenochaetales</taxon>
        <taxon>Rickenellaceae</taxon>
        <taxon>Rickenella</taxon>
    </lineage>
</organism>
<feature type="non-terminal residue" evidence="1">
    <location>
        <position position="241"/>
    </location>
</feature>
<dbReference type="AlphaFoldDB" id="A0A4Y7PFW8"/>
<dbReference type="Proteomes" id="UP000294933">
    <property type="component" value="Unassembled WGS sequence"/>
</dbReference>
<accession>A0A4Y7PFW8</accession>
<sequence length="241" mass="26831">MRLTLTAQLVAGITSQNIADSGGKLGELLQAAESSISGTGKDIETFIRHGLRFFKDDEQMLEILCSLQAIYKTYKIQMQPGVATHRDKRQLINGLGIRTQPYSAADLLRKQNDQPDAQFTEQPVRIIFRERDKSATMPWKTMMVDEEIPGTFAGARVVNESTGYYVVKANESVIFVSESEPGKVEVELAVIRGVACTPGSEPFFKWLTAVVNHACNDRRDVRGRSRAIPRRVIDKSTPRSG</sequence>
<gene>
    <name evidence="1" type="ORF">BD410DRAFT_810004</name>
</gene>
<name>A0A4Y7PFW8_9AGAM</name>
<dbReference type="EMBL" id="ML170393">
    <property type="protein sequence ID" value="TDL14096.1"/>
    <property type="molecule type" value="Genomic_DNA"/>
</dbReference>
<dbReference type="OrthoDB" id="3049154at2759"/>
<dbReference type="VEuPathDB" id="FungiDB:BD410DRAFT_810004"/>
<proteinExistence type="predicted"/>
<protein>
    <submittedName>
        <fullName evidence="1">Uncharacterized protein</fullName>
    </submittedName>
</protein>
<reference evidence="1 2" key="1">
    <citation type="submission" date="2018-06" db="EMBL/GenBank/DDBJ databases">
        <title>A transcriptomic atlas of mushroom development highlights an independent origin of complex multicellularity.</title>
        <authorList>
            <consortium name="DOE Joint Genome Institute"/>
            <person name="Krizsan K."/>
            <person name="Almasi E."/>
            <person name="Merenyi Z."/>
            <person name="Sahu N."/>
            <person name="Viragh M."/>
            <person name="Koszo T."/>
            <person name="Mondo S."/>
            <person name="Kiss B."/>
            <person name="Balint B."/>
            <person name="Kues U."/>
            <person name="Barry K."/>
            <person name="Hegedus J.C."/>
            <person name="Henrissat B."/>
            <person name="Johnson J."/>
            <person name="Lipzen A."/>
            <person name="Ohm R."/>
            <person name="Nagy I."/>
            <person name="Pangilinan J."/>
            <person name="Yan J."/>
            <person name="Xiong Y."/>
            <person name="Grigoriev I.V."/>
            <person name="Hibbett D.S."/>
            <person name="Nagy L.G."/>
        </authorList>
    </citation>
    <scope>NUCLEOTIDE SEQUENCE [LARGE SCALE GENOMIC DNA]</scope>
    <source>
        <strain evidence="1 2">SZMC22713</strain>
    </source>
</reference>
<evidence type="ECO:0000313" key="2">
    <source>
        <dbReference type="Proteomes" id="UP000294933"/>
    </source>
</evidence>